<evidence type="ECO:0000313" key="4">
    <source>
        <dbReference type="Proteomes" id="UP001442364"/>
    </source>
</evidence>
<name>A0ABV1BXQ4_9FIRM</name>
<keyword evidence="2" id="KW-0732">Signal</keyword>
<feature type="compositionally biased region" description="Low complexity" evidence="1">
    <location>
        <begin position="35"/>
        <end position="48"/>
    </location>
</feature>
<organism evidence="3 4">
    <name type="scientific">[Lactobacillus] rogosae</name>
    <dbReference type="NCBI Taxonomy" id="706562"/>
    <lineage>
        <taxon>Bacteria</taxon>
        <taxon>Bacillati</taxon>
        <taxon>Bacillota</taxon>
        <taxon>Clostridia</taxon>
        <taxon>Lachnospirales</taxon>
        <taxon>Lachnospiraceae</taxon>
        <taxon>Lachnospira</taxon>
    </lineage>
</organism>
<accession>A0ABV1BXQ4</accession>
<gene>
    <name evidence="3" type="ORF">WMO14_11685</name>
</gene>
<evidence type="ECO:0000313" key="3">
    <source>
        <dbReference type="EMBL" id="MEQ2380522.1"/>
    </source>
</evidence>
<feature type="region of interest" description="Disordered" evidence="1">
    <location>
        <begin position="35"/>
        <end position="56"/>
    </location>
</feature>
<evidence type="ECO:0000256" key="1">
    <source>
        <dbReference type="SAM" id="MobiDB-lite"/>
    </source>
</evidence>
<protein>
    <submittedName>
        <fullName evidence="3">Uncharacterized protein</fullName>
    </submittedName>
</protein>
<reference evidence="3 4" key="1">
    <citation type="submission" date="2024-03" db="EMBL/GenBank/DDBJ databases">
        <title>Human intestinal bacterial collection.</title>
        <authorList>
            <person name="Pauvert C."/>
            <person name="Hitch T.C.A."/>
            <person name="Clavel T."/>
        </authorList>
    </citation>
    <scope>NUCLEOTIDE SEQUENCE [LARGE SCALE GENOMIC DNA]</scope>
    <source>
        <strain evidence="3 4">CLA-AA-H255</strain>
    </source>
</reference>
<dbReference type="PROSITE" id="PS51257">
    <property type="entry name" value="PROKAR_LIPOPROTEIN"/>
    <property type="match status" value="1"/>
</dbReference>
<evidence type="ECO:0000256" key="2">
    <source>
        <dbReference type="SAM" id="SignalP"/>
    </source>
</evidence>
<keyword evidence="4" id="KW-1185">Reference proteome</keyword>
<dbReference type="Proteomes" id="UP001442364">
    <property type="component" value="Unassembled WGS sequence"/>
</dbReference>
<dbReference type="RefSeq" id="WP_055177594.1">
    <property type="nucleotide sequence ID" value="NZ_DAWDAH010000004.1"/>
</dbReference>
<comment type="caution">
    <text evidence="3">The sequence shown here is derived from an EMBL/GenBank/DDBJ whole genome shotgun (WGS) entry which is preliminary data.</text>
</comment>
<sequence length="299" mass="34149">MKRKSIIFAILCVLMLVSGCSSQSTDDIYQMMENASSKSNGSESSGQSDMVSDNSPRVYTEDYKECNKNYMPELVQTGETAKVTIGSRNDTLSFTVTDALITDDFSDLRQLTSQAAYDNIRNFLLYVETDDYIDEQGNILDSERGVERKALFVKLSIKNENNSEYTLPIHSLSLYSIKKENSVMKYRRLKGTNDGGPICANAPDAFTLKSASKITLQPGEEKEEVLIYFEEDKWVEQYTYRYDKDIGKGVYGDLVYGDDISYDNIYFSTSFMYESNNQNKDRGYFEKIKSLIKLDIRQE</sequence>
<dbReference type="EMBL" id="JBBMER010000009">
    <property type="protein sequence ID" value="MEQ2380522.1"/>
    <property type="molecule type" value="Genomic_DNA"/>
</dbReference>
<feature type="signal peptide" evidence="2">
    <location>
        <begin position="1"/>
        <end position="23"/>
    </location>
</feature>
<feature type="chain" id="PRO_5046710513" evidence="2">
    <location>
        <begin position="24"/>
        <end position="299"/>
    </location>
</feature>
<proteinExistence type="predicted"/>